<dbReference type="GO" id="GO:0006887">
    <property type="term" value="P:exocytosis"/>
    <property type="evidence" value="ECO:0000318"/>
    <property type="project" value="GO_Central"/>
</dbReference>
<evidence type="ECO:0000256" key="1">
    <source>
        <dbReference type="ARBA" id="ARBA00004487"/>
    </source>
</evidence>
<evidence type="ECO:0000256" key="17">
    <source>
        <dbReference type="SAM" id="Coils"/>
    </source>
</evidence>
<dbReference type="GO" id="GO:0008284">
    <property type="term" value="P:positive regulation of cell population proliferation"/>
    <property type="evidence" value="ECO:0007669"/>
    <property type="project" value="Ensembl"/>
</dbReference>
<feature type="transmembrane region" description="Helical" evidence="19">
    <location>
        <begin position="360"/>
        <end position="383"/>
    </location>
</feature>
<dbReference type="GO" id="GO:2000010">
    <property type="term" value="P:positive regulation of protein localization to cell surface"/>
    <property type="evidence" value="ECO:0007669"/>
    <property type="project" value="Ensembl"/>
</dbReference>
<dbReference type="GO" id="GO:0002639">
    <property type="term" value="P:positive regulation of immunoglobulin production"/>
    <property type="evidence" value="ECO:0007669"/>
    <property type="project" value="Ensembl"/>
</dbReference>
<dbReference type="GO" id="GO:1903575">
    <property type="term" value="P:cornified envelope assembly"/>
    <property type="evidence" value="ECO:0007669"/>
    <property type="project" value="Ensembl"/>
</dbReference>
<dbReference type="GO" id="GO:0000322">
    <property type="term" value="C:storage vacuole"/>
    <property type="evidence" value="ECO:0007669"/>
    <property type="project" value="Ensembl"/>
</dbReference>
<dbReference type="GO" id="GO:0005484">
    <property type="term" value="F:SNAP receptor activity"/>
    <property type="evidence" value="ECO:0000318"/>
    <property type="project" value="GO_Central"/>
</dbReference>
<dbReference type="Gene3D" id="1.20.58.70">
    <property type="match status" value="1"/>
</dbReference>
<dbReference type="Bgee" id="ENSACAG00000007287">
    <property type="expression patterns" value="Expressed in dewlap and 13 other cell types or tissues"/>
</dbReference>
<evidence type="ECO:0000256" key="18">
    <source>
        <dbReference type="SAM" id="MobiDB-lite"/>
    </source>
</evidence>
<dbReference type="InterPro" id="IPR010989">
    <property type="entry name" value="SNARE"/>
</dbReference>
<dbReference type="SMART" id="SM00503">
    <property type="entry name" value="SynN"/>
    <property type="match status" value="1"/>
</dbReference>
<dbReference type="GO" id="GO:0071346">
    <property type="term" value="P:cellular response to type II interferon"/>
    <property type="evidence" value="ECO:0007669"/>
    <property type="project" value="Ensembl"/>
</dbReference>
<dbReference type="Pfam" id="PF00804">
    <property type="entry name" value="Syntaxin"/>
    <property type="match status" value="1"/>
</dbReference>
<evidence type="ECO:0000256" key="19">
    <source>
        <dbReference type="SAM" id="Phobius"/>
    </source>
</evidence>
<dbReference type="GO" id="GO:0099072">
    <property type="term" value="P:regulation of postsynaptic membrane neurotransmitter receptor levels"/>
    <property type="evidence" value="ECO:0007669"/>
    <property type="project" value="Ensembl"/>
</dbReference>
<dbReference type="InterPro" id="IPR045242">
    <property type="entry name" value="Syntaxin"/>
</dbReference>
<proteinExistence type="inferred from homology"/>
<dbReference type="PANTHER" id="PTHR19957">
    <property type="entry name" value="SYNTAXIN"/>
    <property type="match status" value="1"/>
</dbReference>
<evidence type="ECO:0000256" key="16">
    <source>
        <dbReference type="RuleBase" id="RU003858"/>
    </source>
</evidence>
<reference evidence="21" key="3">
    <citation type="submission" date="2025-09" db="UniProtKB">
        <authorList>
            <consortium name="Ensembl"/>
        </authorList>
    </citation>
    <scope>IDENTIFICATION</scope>
</reference>
<dbReference type="GO" id="GO:0030027">
    <property type="term" value="C:lamellipodium"/>
    <property type="evidence" value="ECO:0007669"/>
    <property type="project" value="Ensembl"/>
</dbReference>
<dbReference type="STRING" id="28377.ENSACAP00000007253"/>
<comment type="subcellular location">
    <subcellularLocation>
        <location evidence="2">Cell membrane</location>
        <topology evidence="2">Single-pass type IV membrane protein</topology>
    </subcellularLocation>
    <subcellularLocation>
        <location evidence="1">Cell projection</location>
        <location evidence="1">Neuron projection</location>
    </subcellularLocation>
    <subcellularLocation>
        <location evidence="3">Cell projection</location>
        <location evidence="3">Stereocilium</location>
    </subcellularLocation>
</comment>
<dbReference type="GO" id="GO:0034599">
    <property type="term" value="P:cellular response to oxidative stress"/>
    <property type="evidence" value="ECO:0007669"/>
    <property type="project" value="Ensembl"/>
</dbReference>
<dbReference type="GO" id="GO:0005802">
    <property type="term" value="C:trans-Golgi network"/>
    <property type="evidence" value="ECO:0007669"/>
    <property type="project" value="Ensembl"/>
</dbReference>
<dbReference type="GO" id="GO:0098978">
    <property type="term" value="C:glutamatergic synapse"/>
    <property type="evidence" value="ECO:0007669"/>
    <property type="project" value="Ensembl"/>
</dbReference>
<dbReference type="GO" id="GO:0042581">
    <property type="term" value="C:specific granule"/>
    <property type="evidence" value="ECO:0007669"/>
    <property type="project" value="Ensembl"/>
</dbReference>
<gene>
    <name evidence="21" type="primary">STX4</name>
</gene>
<dbReference type="GO" id="GO:0007605">
    <property type="term" value="P:sensory perception of sound"/>
    <property type="evidence" value="ECO:0007669"/>
    <property type="project" value="UniProtKB-KW"/>
</dbReference>
<keyword evidence="11 17" id="KW-0175">Coiled coil</keyword>
<keyword evidence="5" id="KW-0813">Transport</keyword>
<dbReference type="GO" id="GO:0035493">
    <property type="term" value="P:SNARE complex assembly"/>
    <property type="evidence" value="ECO:0007669"/>
    <property type="project" value="Ensembl"/>
</dbReference>
<dbReference type="FunFam" id="1.20.5.110:FF:000045">
    <property type="entry name" value="Syntaxin 4"/>
    <property type="match status" value="1"/>
</dbReference>
<evidence type="ECO:0000256" key="7">
    <source>
        <dbReference type="ARBA" id="ARBA00022553"/>
    </source>
</evidence>
<dbReference type="GO" id="GO:0016230">
    <property type="term" value="F:sphingomyelin phosphodiesterase activator activity"/>
    <property type="evidence" value="ECO:0007669"/>
    <property type="project" value="Ensembl"/>
</dbReference>
<keyword evidence="12 19" id="KW-0472">Membrane</keyword>
<dbReference type="GO" id="GO:0043219">
    <property type="term" value="C:lateral loop"/>
    <property type="evidence" value="ECO:0007669"/>
    <property type="project" value="Ensembl"/>
</dbReference>
<sequence length="384" mass="44502">MPGIDPAKRLHMEKWTPTARNEGKKAKMERRLRTTDICHCFSLSVRRAERGTPKRARACAVFPLPFIFPLPHPLPHRVVKKKGKMRDRTHELREKGDDSDSENAELEALVTRGSGKSNDLLDPTDEFFQTTRGIREALRTLENKVKELEKKQTTILATPLPEDSMKQSLQTLRDEIKELSKDIRTRLKKIEPKKDEEDENRNSVNTRMKRTQHGILSQQFLDLINKCNSIQSEYRDRNLERIKRQLQITDNRVVSDEELDQMLESGQTEVFVSNIMKDTQVTKQALNEIETRHSEILKLERSIQELHEMFMYLATEVELQGEMIDRIEKNILDSGDYVKKGQVHLQKAQENQKKARRKKFMIAICLTITLAIIITIVGVLIAVG</sequence>
<dbReference type="Proteomes" id="UP000001646">
    <property type="component" value="Unplaced"/>
</dbReference>
<keyword evidence="9" id="KW-1009">Hearing</keyword>
<dbReference type="GO" id="GO:0005886">
    <property type="term" value="C:plasma membrane"/>
    <property type="evidence" value="ECO:0000318"/>
    <property type="project" value="GO_Central"/>
</dbReference>
<dbReference type="GeneTree" id="ENSGT01030000234627"/>
<evidence type="ECO:0000256" key="6">
    <source>
        <dbReference type="ARBA" id="ARBA00022475"/>
    </source>
</evidence>
<keyword evidence="22" id="KW-1185">Reference proteome</keyword>
<dbReference type="Pfam" id="PF05739">
    <property type="entry name" value="SNARE"/>
    <property type="match status" value="1"/>
</dbReference>
<dbReference type="GO" id="GO:0009986">
    <property type="term" value="C:cell surface"/>
    <property type="evidence" value="ECO:0007669"/>
    <property type="project" value="Ensembl"/>
</dbReference>
<evidence type="ECO:0000256" key="12">
    <source>
        <dbReference type="ARBA" id="ARBA00023136"/>
    </source>
</evidence>
<reference evidence="21" key="1">
    <citation type="submission" date="2009-12" db="EMBL/GenBank/DDBJ databases">
        <title>The Genome Sequence of Anolis carolinensis (Green Anole Lizard).</title>
        <authorList>
            <consortium name="The Genome Sequencing Platform"/>
            <person name="Di Palma F."/>
            <person name="Alfoldi J."/>
            <person name="Heiman D."/>
            <person name="Young S."/>
            <person name="Grabherr M."/>
            <person name="Johnson J."/>
            <person name="Lander E.S."/>
            <person name="Lindblad-Toh K."/>
        </authorList>
    </citation>
    <scope>NUCLEOTIDE SEQUENCE [LARGE SCALE GENOMIC DNA]</scope>
    <source>
        <strain evidence="21">JBL SC #1</strain>
    </source>
</reference>
<reference evidence="21" key="2">
    <citation type="submission" date="2025-08" db="UniProtKB">
        <authorList>
            <consortium name="Ensembl"/>
        </authorList>
    </citation>
    <scope>IDENTIFICATION</scope>
</reference>
<dbReference type="CDD" id="cd00179">
    <property type="entry name" value="SynN"/>
    <property type="match status" value="1"/>
</dbReference>
<dbReference type="GO" id="GO:0043311">
    <property type="term" value="P:positive regulation of eosinophil degranulation"/>
    <property type="evidence" value="ECO:0007669"/>
    <property type="project" value="Ensembl"/>
</dbReference>
<dbReference type="GO" id="GO:0045785">
    <property type="term" value="P:positive regulation of cell adhesion"/>
    <property type="evidence" value="ECO:0007669"/>
    <property type="project" value="Ensembl"/>
</dbReference>
<comment type="function">
    <text evidence="14">Plasma membrane t-SNARE that mediates docking of transport vesicles. Necessary for the translocation of SLC2A4 from intracellular vesicles to the plasma membrane. In neurons, recruited at neurite tips to membrane domains rich in the phospholipid 1-oleoyl-2-palmitoyl-PC (OPPC) which promotes neurite tip surface expression of the dopamine transporter SLC6A3/DAT by facilitating fusion of SLC6A3-containing transport vesicles with the plasma membrane. Together with STXB3 and VAMP2, may also play a role in docking/fusion of intracellular GLUT4-containing vesicles with the cell surface in adipocytes and in docking of synaptic vesicles at presynaptic active zones. Required for normal hearing.</text>
</comment>
<dbReference type="FunFam" id="1.20.58.70:FF:000011">
    <property type="entry name" value="Syntaxin 4"/>
    <property type="match status" value="1"/>
</dbReference>
<evidence type="ECO:0000256" key="11">
    <source>
        <dbReference type="ARBA" id="ARBA00023054"/>
    </source>
</evidence>
<evidence type="ECO:0000256" key="15">
    <source>
        <dbReference type="ARBA" id="ARBA00072671"/>
    </source>
</evidence>
<dbReference type="AlphaFoldDB" id="H9GCM4"/>
<dbReference type="InterPro" id="IPR006012">
    <property type="entry name" value="Syntaxin/epimorphin_CS"/>
</dbReference>
<dbReference type="GO" id="GO:0032420">
    <property type="term" value="C:stereocilium"/>
    <property type="evidence" value="ECO:0007669"/>
    <property type="project" value="UniProtKB-SubCell"/>
</dbReference>
<dbReference type="InParanoid" id="H9GCM4"/>
<evidence type="ECO:0000313" key="22">
    <source>
        <dbReference type="Proteomes" id="UP000001646"/>
    </source>
</evidence>
<dbReference type="SUPFAM" id="SSF47661">
    <property type="entry name" value="t-snare proteins"/>
    <property type="match status" value="1"/>
</dbReference>
<dbReference type="GO" id="GO:0006886">
    <property type="term" value="P:intracellular protein transport"/>
    <property type="evidence" value="ECO:0000318"/>
    <property type="project" value="GO_Central"/>
</dbReference>
<evidence type="ECO:0000256" key="9">
    <source>
        <dbReference type="ARBA" id="ARBA00022740"/>
    </source>
</evidence>
<keyword evidence="13" id="KW-0966">Cell projection</keyword>
<dbReference type="GO" id="GO:0030335">
    <property type="term" value="P:positive regulation of cell migration"/>
    <property type="evidence" value="ECO:0007669"/>
    <property type="project" value="Ensembl"/>
</dbReference>
<dbReference type="PROSITE" id="PS50192">
    <property type="entry name" value="T_SNARE"/>
    <property type="match status" value="1"/>
</dbReference>
<protein>
    <recommendedName>
        <fullName evidence="15">Syntaxin-4</fullName>
    </recommendedName>
</protein>
<dbReference type="GO" id="GO:0035749">
    <property type="term" value="C:myelin sheath adaxonal region"/>
    <property type="evidence" value="ECO:0007669"/>
    <property type="project" value="Ensembl"/>
</dbReference>
<dbReference type="GO" id="GO:0035774">
    <property type="term" value="P:positive regulation of insulin secretion involved in cellular response to glucose stimulus"/>
    <property type="evidence" value="ECO:0007669"/>
    <property type="project" value="Ensembl"/>
</dbReference>
<dbReference type="eggNOG" id="KOG0810">
    <property type="taxonomic scope" value="Eukaryota"/>
</dbReference>
<dbReference type="GO" id="GO:0048471">
    <property type="term" value="C:perinuclear region of cytoplasm"/>
    <property type="evidence" value="ECO:0007669"/>
    <property type="project" value="Ensembl"/>
</dbReference>
<organism evidence="21 22">
    <name type="scientific">Anolis carolinensis</name>
    <name type="common">Green anole</name>
    <name type="synonym">American chameleon</name>
    <dbReference type="NCBI Taxonomy" id="28377"/>
    <lineage>
        <taxon>Eukaryota</taxon>
        <taxon>Metazoa</taxon>
        <taxon>Chordata</taxon>
        <taxon>Craniata</taxon>
        <taxon>Vertebrata</taxon>
        <taxon>Euteleostomi</taxon>
        <taxon>Lepidosauria</taxon>
        <taxon>Squamata</taxon>
        <taxon>Bifurcata</taxon>
        <taxon>Unidentata</taxon>
        <taxon>Episquamata</taxon>
        <taxon>Toxicofera</taxon>
        <taxon>Iguania</taxon>
        <taxon>Dactyloidae</taxon>
        <taxon>Anolis</taxon>
    </lineage>
</organism>
<keyword evidence="7" id="KW-0597">Phosphoprotein</keyword>
<evidence type="ECO:0000256" key="2">
    <source>
        <dbReference type="ARBA" id="ARBA00004521"/>
    </source>
</evidence>
<accession>H9GCM4</accession>
<evidence type="ECO:0000256" key="14">
    <source>
        <dbReference type="ARBA" id="ARBA00060062"/>
    </source>
</evidence>
<dbReference type="GO" id="GO:0098685">
    <property type="term" value="C:Schaffer collateral - CA1 synapse"/>
    <property type="evidence" value="ECO:0007669"/>
    <property type="project" value="Ensembl"/>
</dbReference>
<evidence type="ECO:0000313" key="21">
    <source>
        <dbReference type="Ensembl" id="ENSACAP00000007253.3"/>
    </source>
</evidence>
<evidence type="ECO:0000256" key="10">
    <source>
        <dbReference type="ARBA" id="ARBA00022989"/>
    </source>
</evidence>
<dbReference type="GO" id="GO:0060291">
    <property type="term" value="P:long-term synaptic potentiation"/>
    <property type="evidence" value="ECO:0007669"/>
    <property type="project" value="Ensembl"/>
</dbReference>
<dbReference type="GO" id="GO:0045335">
    <property type="term" value="C:phagocytic vesicle"/>
    <property type="evidence" value="ECO:0007669"/>
    <property type="project" value="Ensembl"/>
</dbReference>
<dbReference type="SMART" id="SM00397">
    <property type="entry name" value="t_SNARE"/>
    <property type="match status" value="1"/>
</dbReference>
<dbReference type="GO" id="GO:1903078">
    <property type="term" value="P:positive regulation of protein localization to plasma membrane"/>
    <property type="evidence" value="ECO:0007669"/>
    <property type="project" value="Ensembl"/>
</dbReference>
<feature type="domain" description="T-SNARE coiled-coil homology" evidence="20">
    <location>
        <begin position="286"/>
        <end position="348"/>
    </location>
</feature>
<evidence type="ECO:0000256" key="8">
    <source>
        <dbReference type="ARBA" id="ARBA00022692"/>
    </source>
</evidence>
<dbReference type="HOGENOM" id="CLU_042423_2_2_1"/>
<dbReference type="CDD" id="cd15848">
    <property type="entry name" value="SNARE_syntaxin1-like"/>
    <property type="match status" value="1"/>
</dbReference>
<dbReference type="GO" id="GO:0006906">
    <property type="term" value="P:vesicle fusion"/>
    <property type="evidence" value="ECO:0000318"/>
    <property type="project" value="GO_Central"/>
</dbReference>
<evidence type="ECO:0000256" key="13">
    <source>
        <dbReference type="ARBA" id="ARBA00023273"/>
    </source>
</evidence>
<dbReference type="GO" id="GO:1902041">
    <property type="term" value="P:regulation of extrinsic apoptotic signaling pathway via death domain receptors"/>
    <property type="evidence" value="ECO:0007669"/>
    <property type="project" value="Ensembl"/>
</dbReference>
<dbReference type="Ensembl" id="ENSACAT00000007408.4">
    <property type="protein sequence ID" value="ENSACAP00000007253.3"/>
    <property type="gene ID" value="ENSACAG00000007287.4"/>
</dbReference>
<evidence type="ECO:0000259" key="20">
    <source>
        <dbReference type="PROSITE" id="PS50192"/>
    </source>
</evidence>
<dbReference type="GO" id="GO:0016323">
    <property type="term" value="C:basolateral plasma membrane"/>
    <property type="evidence" value="ECO:0007669"/>
    <property type="project" value="Ensembl"/>
</dbReference>
<dbReference type="GO" id="GO:0000149">
    <property type="term" value="F:SNARE binding"/>
    <property type="evidence" value="ECO:0000318"/>
    <property type="project" value="GO_Central"/>
</dbReference>
<dbReference type="GO" id="GO:0005615">
    <property type="term" value="C:extracellular space"/>
    <property type="evidence" value="ECO:0007669"/>
    <property type="project" value="Ensembl"/>
</dbReference>
<keyword evidence="10 19" id="KW-1133">Transmembrane helix</keyword>
<keyword evidence="8 19" id="KW-0812">Transmembrane</keyword>
<dbReference type="Gene3D" id="1.20.5.110">
    <property type="match status" value="1"/>
</dbReference>
<evidence type="ECO:0000256" key="4">
    <source>
        <dbReference type="ARBA" id="ARBA00009063"/>
    </source>
</evidence>
<dbReference type="GO" id="GO:0031201">
    <property type="term" value="C:SNARE complex"/>
    <property type="evidence" value="ECO:0000318"/>
    <property type="project" value="GO_Central"/>
</dbReference>
<dbReference type="GO" id="GO:0043197">
    <property type="term" value="C:dendritic spine"/>
    <property type="evidence" value="ECO:0007669"/>
    <property type="project" value="Ensembl"/>
</dbReference>
<feature type="coiled-coil region" evidence="17">
    <location>
        <begin position="131"/>
        <end position="189"/>
    </location>
</feature>
<dbReference type="InterPro" id="IPR006011">
    <property type="entry name" value="Syntaxin_N"/>
</dbReference>
<dbReference type="GO" id="GO:0012505">
    <property type="term" value="C:endomembrane system"/>
    <property type="evidence" value="ECO:0000318"/>
    <property type="project" value="GO_Central"/>
</dbReference>
<dbReference type="PROSITE" id="PS00914">
    <property type="entry name" value="SYNTAXIN"/>
    <property type="match status" value="1"/>
</dbReference>
<keyword evidence="6" id="KW-1003">Cell membrane</keyword>
<dbReference type="GO" id="GO:0050921">
    <property type="term" value="P:positive regulation of chemotaxis"/>
    <property type="evidence" value="ECO:0007669"/>
    <property type="project" value="Ensembl"/>
</dbReference>
<evidence type="ECO:0000256" key="3">
    <source>
        <dbReference type="ARBA" id="ARBA00004645"/>
    </source>
</evidence>
<feature type="compositionally biased region" description="Basic and acidic residues" evidence="18">
    <location>
        <begin position="86"/>
        <end position="98"/>
    </location>
</feature>
<evidence type="ECO:0000256" key="5">
    <source>
        <dbReference type="ARBA" id="ARBA00022448"/>
    </source>
</evidence>
<dbReference type="InterPro" id="IPR000727">
    <property type="entry name" value="T_SNARE_dom"/>
</dbReference>
<comment type="similarity">
    <text evidence="4 16">Belongs to the syntaxin family.</text>
</comment>
<name>H9GCM4_ANOCA</name>
<dbReference type="GO" id="GO:0048278">
    <property type="term" value="P:vesicle docking"/>
    <property type="evidence" value="ECO:0000318"/>
    <property type="project" value="GO_Central"/>
</dbReference>
<dbReference type="PANTHER" id="PTHR19957:SF97">
    <property type="entry name" value="SYNTAXIN-4"/>
    <property type="match status" value="1"/>
</dbReference>
<feature type="region of interest" description="Disordered" evidence="18">
    <location>
        <begin position="81"/>
        <end position="103"/>
    </location>
</feature>
<dbReference type="GO" id="GO:0005768">
    <property type="term" value="C:endosome"/>
    <property type="evidence" value="ECO:0007669"/>
    <property type="project" value="Ensembl"/>
</dbReference>